<evidence type="ECO:0000313" key="3">
    <source>
        <dbReference type="Proteomes" id="UP000664781"/>
    </source>
</evidence>
<dbReference type="EMBL" id="JAFMOF010000001">
    <property type="protein sequence ID" value="MBO0651475.1"/>
    <property type="molecule type" value="Genomic_DNA"/>
</dbReference>
<reference evidence="2" key="1">
    <citation type="submission" date="2021-03" db="EMBL/GenBank/DDBJ databases">
        <title>Streptomyces strains.</title>
        <authorList>
            <person name="Lund M.B."/>
            <person name="Toerring T."/>
        </authorList>
    </citation>
    <scope>NUCLEOTIDE SEQUENCE</scope>
    <source>
        <strain evidence="2">JCM 4242</strain>
    </source>
</reference>
<dbReference type="Pfam" id="PF11716">
    <property type="entry name" value="MDMPI_N"/>
    <property type="match status" value="1"/>
</dbReference>
<evidence type="ECO:0000259" key="1">
    <source>
        <dbReference type="Pfam" id="PF11716"/>
    </source>
</evidence>
<evidence type="ECO:0000313" key="2">
    <source>
        <dbReference type="EMBL" id="MBO0651475.1"/>
    </source>
</evidence>
<comment type="caution">
    <text evidence="2">The sequence shown here is derived from an EMBL/GenBank/DDBJ whole genome shotgun (WGS) entry which is preliminary data.</text>
</comment>
<dbReference type="Proteomes" id="UP000664781">
    <property type="component" value="Unassembled WGS sequence"/>
</dbReference>
<dbReference type="NCBIfam" id="TIGR03083">
    <property type="entry name" value="maleylpyruvate isomerase family mycothiol-dependent enzyme"/>
    <property type="match status" value="1"/>
</dbReference>
<accession>A0A939FKI1</accession>
<proteinExistence type="predicted"/>
<keyword evidence="3" id="KW-1185">Reference proteome</keyword>
<dbReference type="InterPro" id="IPR017517">
    <property type="entry name" value="Maleyloyr_isom"/>
</dbReference>
<dbReference type="PANTHER" id="PTHR40758">
    <property type="entry name" value="CONSERVED PROTEIN"/>
    <property type="match status" value="1"/>
</dbReference>
<organism evidence="2 3">
    <name type="scientific">Streptomyces triculaminicus</name>
    <dbReference type="NCBI Taxonomy" id="2816232"/>
    <lineage>
        <taxon>Bacteria</taxon>
        <taxon>Bacillati</taxon>
        <taxon>Actinomycetota</taxon>
        <taxon>Actinomycetes</taxon>
        <taxon>Kitasatosporales</taxon>
        <taxon>Streptomycetaceae</taxon>
        <taxon>Streptomyces</taxon>
    </lineage>
</organism>
<keyword evidence="2" id="KW-0413">Isomerase</keyword>
<protein>
    <submittedName>
        <fullName evidence="2">Maleylpyruvate isomerase family mycothiol-dependent enzyme</fullName>
    </submittedName>
</protein>
<dbReference type="PANTHER" id="PTHR40758:SF1">
    <property type="entry name" value="CONSERVED PROTEIN"/>
    <property type="match status" value="1"/>
</dbReference>
<dbReference type="AlphaFoldDB" id="A0A939FKI1"/>
<dbReference type="GO" id="GO:0046872">
    <property type="term" value="F:metal ion binding"/>
    <property type="evidence" value="ECO:0007669"/>
    <property type="project" value="InterPro"/>
</dbReference>
<gene>
    <name evidence="2" type="ORF">J1792_01245</name>
</gene>
<name>A0A939FKI1_9ACTN</name>
<dbReference type="InterPro" id="IPR024344">
    <property type="entry name" value="MDMPI_metal-binding"/>
</dbReference>
<feature type="domain" description="Mycothiol-dependent maleylpyruvate isomerase metal-binding" evidence="1">
    <location>
        <begin position="11"/>
        <end position="163"/>
    </location>
</feature>
<dbReference type="GO" id="GO:0016853">
    <property type="term" value="F:isomerase activity"/>
    <property type="evidence" value="ECO:0007669"/>
    <property type="project" value="UniProtKB-KW"/>
</dbReference>
<dbReference type="RefSeq" id="WP_086571843.1">
    <property type="nucleotide sequence ID" value="NZ_JAFMOF010000001.1"/>
</dbReference>
<dbReference type="GO" id="GO:0005886">
    <property type="term" value="C:plasma membrane"/>
    <property type="evidence" value="ECO:0007669"/>
    <property type="project" value="TreeGrafter"/>
</dbReference>
<sequence>MYKPSHARLCEEIAEQSGHLAKALARLDFAGRIDTCPGWTAAHLMGHMHTAFVWATGILTSPGAEFHPPHVFLPEIPEGALDPAMPWSHYVDALARAYLNAPSGERAVEERLVSPVTDSADAFVAALQESGPDAPAWTTYGEPRSRFWATWGALEAAVHRADADIALGVEPRLDPDVALNSLNFWFTSMGEPGVAAFLNPRVVDLRRSGELILFQGDGTSPSRSGQWLLRLSPSGPAIVAPDSGRPDVTVRAPADQLLLLSKRRLPVTAPGIRVSGDVSLVHHWLDHVLA</sequence>